<gene>
    <name evidence="1" type="primary">Vigan.01G207300</name>
    <name evidence="1" type="ORF">VIGAN_01207300</name>
</gene>
<dbReference type="AlphaFoldDB" id="A0A0S3R1E9"/>
<reference evidence="1 2" key="1">
    <citation type="journal article" date="2015" name="Sci. Rep.">
        <title>The power of single molecule real-time sequencing technology in the de novo assembly of a eukaryotic genome.</title>
        <authorList>
            <person name="Sakai H."/>
            <person name="Naito K."/>
            <person name="Ogiso-Tanaka E."/>
            <person name="Takahashi Y."/>
            <person name="Iseki K."/>
            <person name="Muto C."/>
            <person name="Satou K."/>
            <person name="Teruya K."/>
            <person name="Shiroma A."/>
            <person name="Shimoji M."/>
            <person name="Hirano T."/>
            <person name="Itoh T."/>
            <person name="Kaga A."/>
            <person name="Tomooka N."/>
        </authorList>
    </citation>
    <scope>NUCLEOTIDE SEQUENCE [LARGE SCALE GENOMIC DNA]</scope>
    <source>
        <strain evidence="2">cv. Shumari</strain>
    </source>
</reference>
<dbReference type="EMBL" id="AP015034">
    <property type="protein sequence ID" value="BAT74409.1"/>
    <property type="molecule type" value="Genomic_DNA"/>
</dbReference>
<name>A0A0S3R1E9_PHAAN</name>
<protein>
    <submittedName>
        <fullName evidence="1">Uncharacterized protein</fullName>
    </submittedName>
</protein>
<proteinExistence type="predicted"/>
<dbReference type="Proteomes" id="UP000291084">
    <property type="component" value="Chromosome 1"/>
</dbReference>
<evidence type="ECO:0000313" key="1">
    <source>
        <dbReference type="EMBL" id="BAT74409.1"/>
    </source>
</evidence>
<sequence length="88" mass="10360">MPPQVPQPNKPNKFYFFYGHWKPSQNRPTDRDRPTIVAFAGSLELWRGDLAFLVHFSRGKRRMVVWLRAMELVLRGRGDMGSRSHLSY</sequence>
<evidence type="ECO:0000313" key="2">
    <source>
        <dbReference type="Proteomes" id="UP000291084"/>
    </source>
</evidence>
<organism evidence="1 2">
    <name type="scientific">Vigna angularis var. angularis</name>
    <dbReference type="NCBI Taxonomy" id="157739"/>
    <lineage>
        <taxon>Eukaryota</taxon>
        <taxon>Viridiplantae</taxon>
        <taxon>Streptophyta</taxon>
        <taxon>Embryophyta</taxon>
        <taxon>Tracheophyta</taxon>
        <taxon>Spermatophyta</taxon>
        <taxon>Magnoliopsida</taxon>
        <taxon>eudicotyledons</taxon>
        <taxon>Gunneridae</taxon>
        <taxon>Pentapetalae</taxon>
        <taxon>rosids</taxon>
        <taxon>fabids</taxon>
        <taxon>Fabales</taxon>
        <taxon>Fabaceae</taxon>
        <taxon>Papilionoideae</taxon>
        <taxon>50 kb inversion clade</taxon>
        <taxon>NPAAA clade</taxon>
        <taxon>indigoferoid/millettioid clade</taxon>
        <taxon>Phaseoleae</taxon>
        <taxon>Vigna</taxon>
    </lineage>
</organism>
<accession>A0A0S3R1E9</accession>
<keyword evidence="2" id="KW-1185">Reference proteome</keyword>